<accession>A0A0L0CK39</accession>
<dbReference type="InterPro" id="IPR036236">
    <property type="entry name" value="Znf_C2H2_sf"/>
</dbReference>
<feature type="region of interest" description="Disordered" evidence="7">
    <location>
        <begin position="325"/>
        <end position="347"/>
    </location>
</feature>
<feature type="region of interest" description="Disordered" evidence="7">
    <location>
        <begin position="709"/>
        <end position="886"/>
    </location>
</feature>
<dbReference type="PANTHER" id="PTHR24408:SF58">
    <property type="entry name" value="TRANSCRIPTION FACTOR (TFIIIA), PUTATIVE (AFU_ORTHOLOGUE AFUA_1G05150)-RELATED"/>
    <property type="match status" value="1"/>
</dbReference>
<keyword evidence="4" id="KW-0862">Zinc</keyword>
<organism evidence="9 10">
    <name type="scientific">Lucilia cuprina</name>
    <name type="common">Green bottle fly</name>
    <name type="synonym">Australian sheep blowfly</name>
    <dbReference type="NCBI Taxonomy" id="7375"/>
    <lineage>
        <taxon>Eukaryota</taxon>
        <taxon>Metazoa</taxon>
        <taxon>Ecdysozoa</taxon>
        <taxon>Arthropoda</taxon>
        <taxon>Hexapoda</taxon>
        <taxon>Insecta</taxon>
        <taxon>Pterygota</taxon>
        <taxon>Neoptera</taxon>
        <taxon>Endopterygota</taxon>
        <taxon>Diptera</taxon>
        <taxon>Brachycera</taxon>
        <taxon>Muscomorpha</taxon>
        <taxon>Oestroidea</taxon>
        <taxon>Calliphoridae</taxon>
        <taxon>Luciliinae</taxon>
        <taxon>Lucilia</taxon>
    </lineage>
</organism>
<evidence type="ECO:0000256" key="6">
    <source>
        <dbReference type="SAM" id="Coils"/>
    </source>
</evidence>
<keyword evidence="6" id="KW-0175">Coiled coil</keyword>
<feature type="region of interest" description="Disordered" evidence="7">
    <location>
        <begin position="987"/>
        <end position="1008"/>
    </location>
</feature>
<keyword evidence="1" id="KW-0479">Metal-binding</keyword>
<dbReference type="STRING" id="7375.A0A0L0CK39"/>
<feature type="compositionally biased region" description="Low complexity" evidence="7">
    <location>
        <begin position="757"/>
        <end position="773"/>
    </location>
</feature>
<dbReference type="Gene3D" id="3.30.160.60">
    <property type="entry name" value="Classic Zinc Finger"/>
    <property type="match status" value="2"/>
</dbReference>
<evidence type="ECO:0000259" key="8">
    <source>
        <dbReference type="PROSITE" id="PS50157"/>
    </source>
</evidence>
<feature type="region of interest" description="Disordered" evidence="7">
    <location>
        <begin position="639"/>
        <end position="674"/>
    </location>
</feature>
<dbReference type="InterPro" id="IPR013087">
    <property type="entry name" value="Znf_C2H2_type"/>
</dbReference>
<evidence type="ECO:0000313" key="10">
    <source>
        <dbReference type="Proteomes" id="UP000037069"/>
    </source>
</evidence>
<name>A0A0L0CK39_LUCCU</name>
<sequence length="1579" mass="181949">MRVTKNVNMMEYQKCGQIMVASKRNKFIMSCNFCRHTFKQLQAFMRHLQLQHQDQLEFIKPAKEVEVYAVEELMNQTSTSCAPDVDSEESNMAEEDSKWLREEDMKWLNEGVEPKDKVIKDETKTANEEKESLDLANMSILKALEDCDVSFNLMEKLNSTTCVDQEEEDGEKETDLDNTLLREIQNEWEDSDSNDSVLKRLDSSEIKQNVSKGILEVSNKMPADVTMKESFINSTSIEESSDKAEDNFETFKRKNIKNLLQDLEDLDDVDSLLENLEGNLDKQEGEEVKKHENYKIEVKDLKNNKLNTEKILNTKQVLLNTKLIKKTSKNSKNKKESSPYNNNLSNKLNEHFKDNKINNFEKRLKEIEQNLEEDIDCHSKVLKKSKKLTKTGKSSSENANFAEKLRDLENLLNVDNDFGANIPQDNGEEAKNDNNEVCTDFELQLKNLEKTLNDEEMPEQDSKKLLQDLSPEAEDEVGLNEDLTKALADALGDDEDDINMLNIPTEEEDDIEEALNQNILNLLDQELMDKEIEEELKAPKEFKQLKVNKKVKQAKLIKTDNKQRKSLEVTSSNSNNVKLKYQKTNFKAKIKLQENLGENVLKSFNSCNVKPIKTKEVQYPLKGNHEVFLQQLSINNSYKSPAKTPTIENMNGKISNGQKQRKTPNKENQENKTPVINIRNIKKEKLTPVGSFINTDRGEKTPVKREQIFLKQSPKTQEKQEILNNNITPRKANKTPQERKFKESPKTLEKREKIETQKTPTTQRQKTPQLKQQEILKQSPKTQEKLQQTQQPRTPERQLPRTRQPTSKSPKNDINIRLNEKSTTSPKQQTNTNSLKNPLTTPQRLRNVSIKLQRFTPDKLSNNLTKPQTTKSLENKSPPNGGRPKTLLEHFKLPSGISLTKINPTNSNQQDNNSLIIESPIKSTYCQQNFSESSLEPIEQMDLQKEAANEVQISLVKVQNQTINHLKMEAINSKLRQRKASIDIVPSPNLENKVGSKPQSASKTPRHSNLDYKSYAVNRSARKKEVLQRMRHIKKQIFKSIESGDGITKVNRLKSSPLVKQQKKRKVLIENVQILPNLKKETMTPLINPFDDFKKPFLNHTTSTNNATTGIRPNSVSPKNMPDDQKQAKITLNNSNNDSSINDDEKLIKKSLKRRATSPLLDAYEQVKRQFTSVVKEDEKVVDKTAELETTQLDLSESVVDFLQRDLKANRLNVDSLLNEELPIDDSAPNETSIESNAKETKLEDKSQEKETSNNSNLIDDILEQVVNEEKPNDKPENENNTNKETNLNNKEEVVDFDESKDINLLAKFGLKVLKFPLIEDDVTMEERDDMNEKATKFANIYKNWPRIWSTKNGESATITEELNISFQQLLIETNLAFKLDLTLVELKRLVNLINIWYTHNFNSKLIEKRKISDSTNRYLLIFHFIPKTIKRFYYCEYCEEHFNTEHKYFTHRITHTGAPFPYACQKCTLGFRTARHLKNHESACNSTLKKTKFDVRTSQATYEKAIGDHKCLMCKEVFTSSELLYEHSKTHLKTVYKCVKCELVFASAIDVQNHMAICNTTTKRIPKQCTPRPAKQKN</sequence>
<reference evidence="9 10" key="1">
    <citation type="journal article" date="2015" name="Nat. Commun.">
        <title>Lucilia cuprina genome unlocks parasitic fly biology to underpin future interventions.</title>
        <authorList>
            <person name="Anstead C.A."/>
            <person name="Korhonen P.K."/>
            <person name="Young N.D."/>
            <person name="Hall R.S."/>
            <person name="Jex A.R."/>
            <person name="Murali S.C."/>
            <person name="Hughes D.S."/>
            <person name="Lee S.F."/>
            <person name="Perry T."/>
            <person name="Stroehlein A.J."/>
            <person name="Ansell B.R."/>
            <person name="Breugelmans B."/>
            <person name="Hofmann A."/>
            <person name="Qu J."/>
            <person name="Dugan S."/>
            <person name="Lee S.L."/>
            <person name="Chao H."/>
            <person name="Dinh H."/>
            <person name="Han Y."/>
            <person name="Doddapaneni H.V."/>
            <person name="Worley K.C."/>
            <person name="Muzny D.M."/>
            <person name="Ioannidis P."/>
            <person name="Waterhouse R.M."/>
            <person name="Zdobnov E.M."/>
            <person name="James P.J."/>
            <person name="Bagnall N.H."/>
            <person name="Kotze A.C."/>
            <person name="Gibbs R.A."/>
            <person name="Richards S."/>
            <person name="Batterham P."/>
            <person name="Gasser R.B."/>
        </authorList>
    </citation>
    <scope>NUCLEOTIDE SEQUENCE [LARGE SCALE GENOMIC DNA]</scope>
    <source>
        <strain evidence="9 10">LS</strain>
        <tissue evidence="9">Full body</tissue>
    </source>
</reference>
<feature type="compositionally biased region" description="Basic and acidic residues" evidence="7">
    <location>
        <begin position="736"/>
        <end position="756"/>
    </location>
</feature>
<keyword evidence="3 5" id="KW-0863">Zinc-finger</keyword>
<dbReference type="GO" id="GO:0000981">
    <property type="term" value="F:DNA-binding transcription factor activity, RNA polymerase II-specific"/>
    <property type="evidence" value="ECO:0007669"/>
    <property type="project" value="TreeGrafter"/>
</dbReference>
<feature type="domain" description="C2H2-type" evidence="8">
    <location>
        <begin position="1434"/>
        <end position="1461"/>
    </location>
</feature>
<dbReference type="EMBL" id="JRES01000299">
    <property type="protein sequence ID" value="KNC32621.1"/>
    <property type="molecule type" value="Genomic_DNA"/>
</dbReference>
<feature type="compositionally biased region" description="Low complexity" evidence="7">
    <location>
        <begin position="1279"/>
        <end position="1289"/>
    </location>
</feature>
<feature type="compositionally biased region" description="Polar residues" evidence="7">
    <location>
        <begin position="859"/>
        <end position="878"/>
    </location>
</feature>
<protein>
    <recommendedName>
        <fullName evidence="8">C2H2-type domain-containing protein</fullName>
    </recommendedName>
</protein>
<evidence type="ECO:0000256" key="7">
    <source>
        <dbReference type="SAM" id="MobiDB-lite"/>
    </source>
</evidence>
<comment type="caution">
    <text evidence="9">The sequence shown here is derived from an EMBL/GenBank/DDBJ whole genome shotgun (WGS) entry which is preliminary data.</text>
</comment>
<evidence type="ECO:0000313" key="9">
    <source>
        <dbReference type="EMBL" id="KNC32621.1"/>
    </source>
</evidence>
<feature type="domain" description="C2H2-type" evidence="8">
    <location>
        <begin position="1510"/>
        <end position="1532"/>
    </location>
</feature>
<dbReference type="GO" id="GO:0008270">
    <property type="term" value="F:zinc ion binding"/>
    <property type="evidence" value="ECO:0007669"/>
    <property type="project" value="UniProtKB-KW"/>
</dbReference>
<dbReference type="Proteomes" id="UP000037069">
    <property type="component" value="Unassembled WGS sequence"/>
</dbReference>
<proteinExistence type="predicted"/>
<evidence type="ECO:0000256" key="1">
    <source>
        <dbReference type="ARBA" id="ARBA00022723"/>
    </source>
</evidence>
<evidence type="ECO:0000256" key="4">
    <source>
        <dbReference type="ARBA" id="ARBA00022833"/>
    </source>
</evidence>
<feature type="region of interest" description="Disordered" evidence="7">
    <location>
        <begin position="1101"/>
        <end position="1125"/>
    </location>
</feature>
<keyword evidence="10" id="KW-1185">Reference proteome</keyword>
<dbReference type="GO" id="GO:0043565">
    <property type="term" value="F:sequence-specific DNA binding"/>
    <property type="evidence" value="ECO:0007669"/>
    <property type="project" value="TreeGrafter"/>
</dbReference>
<feature type="coiled-coil region" evidence="6">
    <location>
        <begin position="266"/>
        <end position="311"/>
    </location>
</feature>
<dbReference type="OrthoDB" id="8067562at2759"/>
<dbReference type="SUPFAM" id="SSF57667">
    <property type="entry name" value="beta-beta-alpha zinc fingers"/>
    <property type="match status" value="2"/>
</dbReference>
<feature type="compositionally biased region" description="Polar residues" evidence="7">
    <location>
        <begin position="1101"/>
        <end position="1118"/>
    </location>
</feature>
<dbReference type="GO" id="GO:0005634">
    <property type="term" value="C:nucleus"/>
    <property type="evidence" value="ECO:0007669"/>
    <property type="project" value="TreeGrafter"/>
</dbReference>
<evidence type="ECO:0000256" key="3">
    <source>
        <dbReference type="ARBA" id="ARBA00022771"/>
    </source>
</evidence>
<evidence type="ECO:0000256" key="2">
    <source>
        <dbReference type="ARBA" id="ARBA00022737"/>
    </source>
</evidence>
<dbReference type="PROSITE" id="PS50157">
    <property type="entry name" value="ZINC_FINGER_C2H2_2"/>
    <property type="match status" value="2"/>
</dbReference>
<dbReference type="PROSITE" id="PS00028">
    <property type="entry name" value="ZINC_FINGER_C2H2_1"/>
    <property type="match status" value="3"/>
</dbReference>
<dbReference type="SMART" id="SM00355">
    <property type="entry name" value="ZnF_C2H2"/>
    <property type="match status" value="5"/>
</dbReference>
<feature type="compositionally biased region" description="Polar residues" evidence="7">
    <location>
        <begin position="646"/>
        <end position="658"/>
    </location>
</feature>
<feature type="compositionally biased region" description="Polar residues" evidence="7">
    <location>
        <begin position="821"/>
        <end position="846"/>
    </location>
</feature>
<gene>
    <name evidence="9" type="ORF">FF38_10478</name>
</gene>
<keyword evidence="2" id="KW-0677">Repeat</keyword>
<evidence type="ECO:0000256" key="5">
    <source>
        <dbReference type="PROSITE-ProRule" id="PRU00042"/>
    </source>
</evidence>
<feature type="compositionally biased region" description="Basic and acidic residues" evidence="7">
    <location>
        <begin position="1268"/>
        <end position="1278"/>
    </location>
</feature>
<dbReference type="PANTHER" id="PTHR24408">
    <property type="entry name" value="ZINC FINGER PROTEIN"/>
    <property type="match status" value="1"/>
</dbReference>
<feature type="region of interest" description="Disordered" evidence="7">
    <location>
        <begin position="1223"/>
        <end position="1293"/>
    </location>
</feature>
<feature type="compositionally biased region" description="Basic and acidic residues" evidence="7">
    <location>
        <begin position="1237"/>
        <end position="1252"/>
    </location>
</feature>
<feature type="coiled-coil region" evidence="6">
    <location>
        <begin position="350"/>
        <end position="377"/>
    </location>
</feature>